<proteinExistence type="predicted"/>
<dbReference type="PROSITE" id="PS51782">
    <property type="entry name" value="LYSM"/>
    <property type="match status" value="1"/>
</dbReference>
<dbReference type="SMART" id="SM00257">
    <property type="entry name" value="LysM"/>
    <property type="match status" value="1"/>
</dbReference>
<evidence type="ECO:0000313" key="4">
    <source>
        <dbReference type="Proteomes" id="UP000009234"/>
    </source>
</evidence>
<evidence type="ECO:0000313" key="3">
    <source>
        <dbReference type="EMBL" id="AEG58451.1"/>
    </source>
</evidence>
<dbReference type="EMBL" id="CP002780">
    <property type="protein sequence ID" value="AEG58451.1"/>
    <property type="molecule type" value="Genomic_DNA"/>
</dbReference>
<dbReference type="Pfam" id="PF12673">
    <property type="entry name" value="SipL"/>
    <property type="match status" value="3"/>
</dbReference>
<dbReference type="HOGENOM" id="CLU_037106_0_0_9"/>
<dbReference type="InterPro" id="IPR024300">
    <property type="entry name" value="SipL_SPOCS_dom"/>
</dbReference>
<name>F6DMP3_DESRL</name>
<dbReference type="eggNOG" id="COG1388">
    <property type="taxonomic scope" value="Bacteria"/>
</dbReference>
<feature type="domain" description="LysM" evidence="2">
    <location>
        <begin position="494"/>
        <end position="539"/>
    </location>
</feature>
<dbReference type="AlphaFoldDB" id="F6DMP3"/>
<dbReference type="RefSeq" id="WP_013840233.1">
    <property type="nucleotide sequence ID" value="NC_015589.1"/>
</dbReference>
<organism evidence="3 4">
    <name type="scientific">Desulforamulus ruminis (strain ATCC 23193 / DSM 2154 / NCIMB 8452 / DL)</name>
    <name type="common">Desulfotomaculum ruminis</name>
    <dbReference type="NCBI Taxonomy" id="696281"/>
    <lineage>
        <taxon>Bacteria</taxon>
        <taxon>Bacillati</taxon>
        <taxon>Bacillota</taxon>
        <taxon>Clostridia</taxon>
        <taxon>Eubacteriales</taxon>
        <taxon>Peptococcaceae</taxon>
        <taxon>Desulforamulus</taxon>
    </lineage>
</organism>
<dbReference type="Pfam" id="PF01476">
    <property type="entry name" value="LysM"/>
    <property type="match status" value="1"/>
</dbReference>
<dbReference type="InterPro" id="IPR036779">
    <property type="entry name" value="LysM_dom_sf"/>
</dbReference>
<feature type="region of interest" description="Disordered" evidence="1">
    <location>
        <begin position="1"/>
        <end position="23"/>
    </location>
</feature>
<dbReference type="InterPro" id="IPR018392">
    <property type="entry name" value="LysM"/>
</dbReference>
<dbReference type="STRING" id="696281.Desru_0152"/>
<dbReference type="OrthoDB" id="9779340at2"/>
<dbReference type="KEGG" id="dru:Desru_0152"/>
<evidence type="ECO:0000256" key="1">
    <source>
        <dbReference type="SAM" id="MobiDB-lite"/>
    </source>
</evidence>
<sequence length="545" mass="61187">MAMKRQPKTRYRKTRAYERAGTTTEPLRTERLTVEEVIAENTEQTIVRGTLSVPEEKPEIEEILAIDTKVKLRKVEVIPDKVIVEGTLKLRVMYSAFKDDQSVHTFHDEIDFVDFVDVEGARPGMNKEVDIVVEDVSLTRNPKCAADWDVAAVIMVTARITETREVDALVECPEGFECESEQMNLEQLVGSGSKQVLIDDEFEIPERKPDVEKVLRCMCDVEITNVKIIRNKVIIDGEVELECLYTAMKDDQKVHTFENTFNFTDFIEIEGAEQGMIAKVDVMVESCFVEEDEDNACLLSPTIVLNVTARVVENREVSVITEVKGAESLKTATLAMESLVGEECKQVVIRDFKEPPHHKPDVDKVRDIKIGDIVIKDSDVIQDKVLVRGTIEFQVIYTSVKKDQAVHMIHRKVTFKTFIDVPGARPDDNVDFDINVEWTNAKMDGCDLLIEAVLEICARVTETVRREIVTGVSLPEPTPAPTEEPEACVPGTVFNYTIQQGDTLSKLAQRYGTTVSAIRRANPEITNVNQLTVGQVIKIPCAAKG</sequence>
<accession>F6DMP3</accession>
<dbReference type="CDD" id="cd00118">
    <property type="entry name" value="LysM"/>
    <property type="match status" value="1"/>
</dbReference>
<reference evidence="4" key="1">
    <citation type="submission" date="2011-05" db="EMBL/GenBank/DDBJ databases">
        <title>Complete sequence of Desulfotomaculum ruminis DSM 2154.</title>
        <authorList>
            <person name="Lucas S."/>
            <person name="Copeland A."/>
            <person name="Lapidus A."/>
            <person name="Cheng J.-F."/>
            <person name="Goodwin L."/>
            <person name="Pitluck S."/>
            <person name="Lu M."/>
            <person name="Detter J.C."/>
            <person name="Han C."/>
            <person name="Tapia R."/>
            <person name="Land M."/>
            <person name="Hauser L."/>
            <person name="Kyrpides N."/>
            <person name="Ivanova N."/>
            <person name="Mikhailova N."/>
            <person name="Pagani I."/>
            <person name="Stams A.J.M."/>
            <person name="Plugge C.M."/>
            <person name="Muyzer G."/>
            <person name="Kuever J."/>
            <person name="Parshina S.N."/>
            <person name="Ivanova A.E."/>
            <person name="Nazina T.N."/>
            <person name="Brambilla E."/>
            <person name="Spring S."/>
            <person name="Klenk H.-P."/>
            <person name="Woyke T."/>
        </authorList>
    </citation>
    <scope>NUCLEOTIDE SEQUENCE [LARGE SCALE GENOMIC DNA]</scope>
    <source>
        <strain evidence="4">ATCC 23193 / DSM 2154 / NCIB 8452 / DL</strain>
    </source>
</reference>
<dbReference type="Proteomes" id="UP000009234">
    <property type="component" value="Chromosome"/>
</dbReference>
<reference evidence="3 4" key="2">
    <citation type="journal article" date="2012" name="Stand. Genomic Sci.">
        <title>Complete genome sequence of the sulfate-reducing firmicute Desulfotomaculum ruminis type strain (DL(T)).</title>
        <authorList>
            <person name="Spring S."/>
            <person name="Visser M."/>
            <person name="Lu M."/>
            <person name="Copeland A."/>
            <person name="Lapidus A."/>
            <person name="Lucas S."/>
            <person name="Cheng J.F."/>
            <person name="Han C."/>
            <person name="Tapia R."/>
            <person name="Goodwin L.A."/>
            <person name="Pitluck S."/>
            <person name="Ivanova N."/>
            <person name="Land M."/>
            <person name="Hauser L."/>
            <person name="Larimer F."/>
            <person name="Rohde M."/>
            <person name="Goker M."/>
            <person name="Detter J.C."/>
            <person name="Kyrpides N.C."/>
            <person name="Woyke T."/>
            <person name="Schaap P.J."/>
            <person name="Plugge C.M."/>
            <person name="Muyzer G."/>
            <person name="Kuever J."/>
            <person name="Pereira I.A."/>
            <person name="Parshina S.N."/>
            <person name="Bernier-Latmani R."/>
            <person name="Stams A.J."/>
            <person name="Klenk H.P."/>
        </authorList>
    </citation>
    <scope>NUCLEOTIDE SEQUENCE [LARGE SCALE GENOMIC DNA]</scope>
    <source>
        <strain evidence="4">ATCC 23193 / DSM 2154 / NCIB 8452 / DL</strain>
    </source>
</reference>
<dbReference type="Gene3D" id="3.10.350.10">
    <property type="entry name" value="LysM domain"/>
    <property type="match status" value="1"/>
</dbReference>
<protein>
    <submittedName>
        <fullName evidence="3">Peptidoglycan-binding lysin domain protein</fullName>
    </submittedName>
</protein>
<evidence type="ECO:0000259" key="2">
    <source>
        <dbReference type="PROSITE" id="PS51782"/>
    </source>
</evidence>
<feature type="compositionally biased region" description="Basic residues" evidence="1">
    <location>
        <begin position="1"/>
        <end position="14"/>
    </location>
</feature>
<gene>
    <name evidence="3" type="ordered locus">Desru_0152</name>
</gene>
<keyword evidence="4" id="KW-1185">Reference proteome</keyword>
<dbReference type="SUPFAM" id="SSF54106">
    <property type="entry name" value="LysM domain"/>
    <property type="match status" value="1"/>
</dbReference>